<protein>
    <recommendedName>
        <fullName evidence="3">Cyclophilin-like domain-containing protein</fullName>
    </recommendedName>
</protein>
<comment type="caution">
    <text evidence="4">The sequence shown here is derived from an EMBL/GenBank/DDBJ whole genome shotgun (WGS) entry which is preliminary data.</text>
</comment>
<dbReference type="Pfam" id="PF18050">
    <property type="entry name" value="Cyclophil_like2"/>
    <property type="match status" value="1"/>
</dbReference>
<dbReference type="InterPro" id="IPR041183">
    <property type="entry name" value="Cyclophilin-like"/>
</dbReference>
<keyword evidence="2" id="KW-0732">Signal</keyword>
<dbReference type="SUPFAM" id="SSF50891">
    <property type="entry name" value="Cyclophilin-like"/>
    <property type="match status" value="1"/>
</dbReference>
<dbReference type="RefSeq" id="WP_187301867.1">
    <property type="nucleotide sequence ID" value="NZ_JACRYT010000001.1"/>
</dbReference>
<evidence type="ECO:0000313" key="5">
    <source>
        <dbReference type="Proteomes" id="UP000602647"/>
    </source>
</evidence>
<feature type="chain" id="PRO_5038493581" description="Cyclophilin-like domain-containing protein" evidence="2">
    <location>
        <begin position="23"/>
        <end position="169"/>
    </location>
</feature>
<dbReference type="PROSITE" id="PS51257">
    <property type="entry name" value="PROKAR_LIPOPROTEIN"/>
    <property type="match status" value="1"/>
</dbReference>
<reference evidence="4" key="1">
    <citation type="submission" date="2020-08" db="EMBL/GenBank/DDBJ databases">
        <title>Genome public.</title>
        <authorList>
            <person name="Liu C."/>
            <person name="Sun Q."/>
        </authorList>
    </citation>
    <scope>NUCLEOTIDE SEQUENCE</scope>
    <source>
        <strain evidence="4">BX12</strain>
    </source>
</reference>
<feature type="region of interest" description="Disordered" evidence="1">
    <location>
        <begin position="24"/>
        <end position="51"/>
    </location>
</feature>
<keyword evidence="5" id="KW-1185">Reference proteome</keyword>
<accession>A0A923NIH5</accession>
<organism evidence="4 5">
    <name type="scientific">Zhenpiania hominis</name>
    <dbReference type="NCBI Taxonomy" id="2763644"/>
    <lineage>
        <taxon>Bacteria</taxon>
        <taxon>Bacillati</taxon>
        <taxon>Bacillota</taxon>
        <taxon>Clostridia</taxon>
        <taxon>Peptostreptococcales</taxon>
        <taxon>Anaerovoracaceae</taxon>
        <taxon>Zhenpiania</taxon>
    </lineage>
</organism>
<evidence type="ECO:0000313" key="4">
    <source>
        <dbReference type="EMBL" id="MBC6678712.1"/>
    </source>
</evidence>
<feature type="domain" description="Cyclophilin-like" evidence="3">
    <location>
        <begin position="54"/>
        <end position="163"/>
    </location>
</feature>
<dbReference type="AlphaFoldDB" id="A0A923NIH5"/>
<evidence type="ECO:0000256" key="1">
    <source>
        <dbReference type="SAM" id="MobiDB-lite"/>
    </source>
</evidence>
<dbReference type="Proteomes" id="UP000602647">
    <property type="component" value="Unassembled WGS sequence"/>
</dbReference>
<evidence type="ECO:0000256" key="2">
    <source>
        <dbReference type="SAM" id="SignalP"/>
    </source>
</evidence>
<evidence type="ECO:0000259" key="3">
    <source>
        <dbReference type="Pfam" id="PF18050"/>
    </source>
</evidence>
<name>A0A923NIH5_9FIRM</name>
<proteinExistence type="predicted"/>
<dbReference type="EMBL" id="JACRYT010000001">
    <property type="protein sequence ID" value="MBC6678712.1"/>
    <property type="molecule type" value="Genomic_DNA"/>
</dbReference>
<gene>
    <name evidence="4" type="ORF">H9L42_02585</name>
</gene>
<sequence>MKKKAVWMIALVLLFTLAACGAAEDPQRNESGTEETGVSSSQASREESGRHVKMTIGSQEIQILLSDTPAADSLYEMLPLELEFSDYNQTEKIAYPPDELDTEGENFGVEPSVGDVCLYEPWGDVCIFYEDFSYSEDLVYLGKVESGMEALAAQNGDFAARIEPDEEQE</sequence>
<dbReference type="Gene3D" id="2.40.100.20">
    <property type="match status" value="1"/>
</dbReference>
<dbReference type="InterPro" id="IPR029000">
    <property type="entry name" value="Cyclophilin-like_dom_sf"/>
</dbReference>
<feature type="signal peptide" evidence="2">
    <location>
        <begin position="1"/>
        <end position="22"/>
    </location>
</feature>